<accession>A0A8J6P9Q0</accession>
<proteinExistence type="predicted"/>
<dbReference type="InterPro" id="IPR024523">
    <property type="entry name" value="DUF3793"/>
</dbReference>
<organism evidence="1 2">
    <name type="scientific">Massiliimalia timonensis</name>
    <dbReference type="NCBI Taxonomy" id="1987501"/>
    <lineage>
        <taxon>Bacteria</taxon>
        <taxon>Bacillati</taxon>
        <taxon>Bacillota</taxon>
        <taxon>Clostridia</taxon>
        <taxon>Eubacteriales</taxon>
        <taxon>Oscillospiraceae</taxon>
        <taxon>Massiliimalia</taxon>
    </lineage>
</organism>
<evidence type="ECO:0000313" key="2">
    <source>
        <dbReference type="Proteomes" id="UP000632659"/>
    </source>
</evidence>
<comment type="caution">
    <text evidence="1">The sequence shown here is derived from an EMBL/GenBank/DDBJ whole genome shotgun (WGS) entry which is preliminary data.</text>
</comment>
<name>A0A8J6P9Q0_9FIRM</name>
<gene>
    <name evidence="1" type="ORF">H8702_01000</name>
</gene>
<dbReference type="AlphaFoldDB" id="A0A8J6P9Q0"/>
<dbReference type="RefSeq" id="WP_154824709.1">
    <property type="nucleotide sequence ID" value="NZ_JACRTL010000001.1"/>
</dbReference>
<reference evidence="1" key="1">
    <citation type="submission" date="2020-08" db="EMBL/GenBank/DDBJ databases">
        <title>Genome public.</title>
        <authorList>
            <person name="Liu C."/>
            <person name="Sun Q."/>
        </authorList>
    </citation>
    <scope>NUCLEOTIDE SEQUENCE</scope>
    <source>
        <strain evidence="1">NSJ-15</strain>
    </source>
</reference>
<sequence length="184" mass="21374">MLEQFLIEHCSPTLASLKTANLFCYSYQKEDSLKEQVKLWNCQLAEKGVSVVILKERAEKALIYVYRPNKLQEDLDRRDTADFLTQYGYEAGFSLEQVLLHLQERFKNSDCFPHEIGLFLGYPLGDVVGFIENDGRNSKCSGCWKVYCNECEAIRKFRKFKKCQTVYKKLFQQGRSVLQLTVAV</sequence>
<evidence type="ECO:0000313" key="1">
    <source>
        <dbReference type="EMBL" id="MBC8609697.1"/>
    </source>
</evidence>
<dbReference type="Pfam" id="PF12672">
    <property type="entry name" value="DUF3793"/>
    <property type="match status" value="1"/>
</dbReference>
<dbReference type="EMBL" id="JACRTL010000001">
    <property type="protein sequence ID" value="MBC8609697.1"/>
    <property type="molecule type" value="Genomic_DNA"/>
</dbReference>
<protein>
    <submittedName>
        <fullName evidence="1">DUF3793 family protein</fullName>
    </submittedName>
</protein>
<dbReference type="Proteomes" id="UP000632659">
    <property type="component" value="Unassembled WGS sequence"/>
</dbReference>
<keyword evidence="2" id="KW-1185">Reference proteome</keyword>